<dbReference type="EMBL" id="JDRY01000170">
    <property type="protein sequence ID" value="KGM93331.1"/>
    <property type="molecule type" value="Genomic_DNA"/>
</dbReference>
<reference evidence="1 2" key="1">
    <citation type="submission" date="2014-01" db="EMBL/GenBank/DDBJ databases">
        <title>Plasmidome dynamics in the species complex Clostridium novyi sensu lato converts strains of independent lineages into distinctly different pathogens.</title>
        <authorList>
            <person name="Skarin H."/>
            <person name="Segerman B."/>
        </authorList>
    </citation>
    <scope>NUCLEOTIDE SEQUENCE [LARGE SCALE GENOMIC DNA]</scope>
    <source>
        <strain evidence="1 2">DC5</strain>
    </source>
</reference>
<comment type="caution">
    <text evidence="1">The sequence shown here is derived from an EMBL/GenBank/DDBJ whole genome shotgun (WGS) entry which is preliminary data.</text>
</comment>
<name>A0A0A0HZ26_CLOBO</name>
<dbReference type="RefSeq" id="WP_039260153.1">
    <property type="nucleotide sequence ID" value="NZ_JDRY01000170.1"/>
</dbReference>
<proteinExistence type="predicted"/>
<protein>
    <submittedName>
        <fullName evidence="1">Uncharacterized protein</fullName>
    </submittedName>
</protein>
<dbReference type="Proteomes" id="UP000030014">
    <property type="component" value="Unassembled WGS sequence"/>
</dbReference>
<evidence type="ECO:0000313" key="2">
    <source>
        <dbReference type="Proteomes" id="UP000030014"/>
    </source>
</evidence>
<organism evidence="1 2">
    <name type="scientific">Clostridium botulinum C/D str. DC5</name>
    <dbReference type="NCBI Taxonomy" id="1443128"/>
    <lineage>
        <taxon>Bacteria</taxon>
        <taxon>Bacillati</taxon>
        <taxon>Bacillota</taxon>
        <taxon>Clostridia</taxon>
        <taxon>Eubacteriales</taxon>
        <taxon>Clostridiaceae</taxon>
        <taxon>Clostridium</taxon>
    </lineage>
</organism>
<dbReference type="AlphaFoldDB" id="A0A0A0HZ26"/>
<accession>A0A0A0HZ26</accession>
<evidence type="ECO:0000313" key="1">
    <source>
        <dbReference type="EMBL" id="KGM93331.1"/>
    </source>
</evidence>
<sequence length="75" mass="8640">MKNTINIRCLEKFTLYNNGGKKLIADVKSGQYVAKLYKETEEYFSKDSKGREFLVGQLGDDNKIVLEQGFKLMKN</sequence>
<gene>
    <name evidence="1" type="ORF">Z955_15245</name>
</gene>